<dbReference type="EMBL" id="LLXL01001454">
    <property type="protein sequence ID" value="PKK64368.1"/>
    <property type="molecule type" value="Genomic_DNA"/>
</dbReference>
<name>A0A2N1MS04_9GLOM</name>
<dbReference type="AlphaFoldDB" id="A0A2N1MS04"/>
<comment type="caution">
    <text evidence="2">The sequence shown here is derived from an EMBL/GenBank/DDBJ whole genome shotgun (WGS) entry which is preliminary data.</text>
</comment>
<evidence type="ECO:0000256" key="1">
    <source>
        <dbReference type="SAM" id="Phobius"/>
    </source>
</evidence>
<evidence type="ECO:0000313" key="2">
    <source>
        <dbReference type="EMBL" id="PKK64368.1"/>
    </source>
</evidence>
<gene>
    <name evidence="2" type="ORF">RhiirC2_756806</name>
</gene>
<proteinExistence type="predicted"/>
<accession>A0A2N1MS04</accession>
<organism evidence="2 3">
    <name type="scientific">Rhizophagus irregularis</name>
    <dbReference type="NCBI Taxonomy" id="588596"/>
    <lineage>
        <taxon>Eukaryota</taxon>
        <taxon>Fungi</taxon>
        <taxon>Fungi incertae sedis</taxon>
        <taxon>Mucoromycota</taxon>
        <taxon>Glomeromycotina</taxon>
        <taxon>Glomeromycetes</taxon>
        <taxon>Glomerales</taxon>
        <taxon>Glomeraceae</taxon>
        <taxon>Rhizophagus</taxon>
    </lineage>
</organism>
<keyword evidence="1" id="KW-0472">Membrane</keyword>
<dbReference type="Proteomes" id="UP000233469">
    <property type="component" value="Unassembled WGS sequence"/>
</dbReference>
<keyword evidence="1" id="KW-1133">Transmembrane helix</keyword>
<keyword evidence="1" id="KW-0812">Transmembrane</keyword>
<feature type="transmembrane region" description="Helical" evidence="1">
    <location>
        <begin position="16"/>
        <end position="37"/>
    </location>
</feature>
<reference evidence="2 3" key="2">
    <citation type="submission" date="2017-10" db="EMBL/GenBank/DDBJ databases">
        <title>Extensive intraspecific genome diversity in a model arbuscular mycorrhizal fungus.</title>
        <authorList>
            <person name="Chen E.C.H."/>
            <person name="Morin E."/>
            <person name="Baudet D."/>
            <person name="Noel J."/>
            <person name="Ndikumana S."/>
            <person name="Charron P."/>
            <person name="St-Onge C."/>
            <person name="Giorgi J."/>
            <person name="Grigoriev I.V."/>
            <person name="Roux C."/>
            <person name="Martin F.M."/>
            <person name="Corradi N."/>
        </authorList>
    </citation>
    <scope>NUCLEOTIDE SEQUENCE [LARGE SCALE GENOMIC DNA]</scope>
    <source>
        <strain evidence="2 3">C2</strain>
    </source>
</reference>
<evidence type="ECO:0000313" key="3">
    <source>
        <dbReference type="Proteomes" id="UP000233469"/>
    </source>
</evidence>
<feature type="non-terminal residue" evidence="2">
    <location>
        <position position="62"/>
    </location>
</feature>
<protein>
    <submittedName>
        <fullName evidence="2">Uncharacterized protein</fullName>
    </submittedName>
</protein>
<reference evidence="2 3" key="1">
    <citation type="submission" date="2016-04" db="EMBL/GenBank/DDBJ databases">
        <title>Genome analyses suggest a sexual origin of heterokaryosis in a supposedly ancient asexual fungus.</title>
        <authorList>
            <person name="Ropars J."/>
            <person name="Sedzielewska K."/>
            <person name="Noel J."/>
            <person name="Charron P."/>
            <person name="Farinelli L."/>
            <person name="Marton T."/>
            <person name="Kruger M."/>
            <person name="Pelin A."/>
            <person name="Brachmann A."/>
            <person name="Corradi N."/>
        </authorList>
    </citation>
    <scope>NUCLEOTIDE SEQUENCE [LARGE SCALE GENOMIC DNA]</scope>
    <source>
        <strain evidence="2 3">C2</strain>
    </source>
</reference>
<sequence>MQENFKRNNRNFDKNINYLLTFIQIIESTSILYFTYLNSKISQKKRQDFGFFWVDVFPYLTD</sequence>